<evidence type="ECO:0000313" key="1">
    <source>
        <dbReference type="EMBL" id="AGS54444.1"/>
    </source>
</evidence>
<proteinExistence type="predicted"/>
<accession>S5UDN3</accession>
<name>S5UDN3_KLEPN</name>
<organism evidence="1">
    <name type="scientific">Klebsiella pneumoniae</name>
    <dbReference type="NCBI Taxonomy" id="573"/>
    <lineage>
        <taxon>Bacteria</taxon>
        <taxon>Pseudomonadati</taxon>
        <taxon>Pseudomonadota</taxon>
        <taxon>Gammaproteobacteria</taxon>
        <taxon>Enterobacterales</taxon>
        <taxon>Enterobacteriaceae</taxon>
        <taxon>Klebsiella/Raoultella group</taxon>
        <taxon>Klebsiella</taxon>
        <taxon>Klebsiella pneumoniae complex</taxon>
    </lineage>
</organism>
<reference evidence="1" key="1">
    <citation type="journal article" date="2014" name="Diagn. Microbiol. Infect. Dis.">
        <title>Characterization of multidrug-resistant Klebsiella pneumoniae from Australia carrying blaNDM-1.</title>
        <authorList>
            <person name="Shoma S."/>
            <person name="Kamruzzaman M."/>
            <person name="Ginn A.N."/>
            <person name="Iredell J.R."/>
            <person name="Partridge S.R."/>
        </authorList>
    </citation>
    <scope>NUCLEOTIDE SEQUENCE</scope>
    <source>
        <strain evidence="1">JIE2681</strain>
    </source>
</reference>
<protein>
    <submittedName>
        <fullName evidence="1">Truncated OmpK35</fullName>
    </submittedName>
</protein>
<dbReference type="AlphaFoldDB" id="S5UDN3"/>
<sequence>MMTQYSGSGDPCPAGSRCSQRCRNL</sequence>
<dbReference type="EMBL" id="KC534866">
    <property type="protein sequence ID" value="AGS54444.1"/>
    <property type="molecule type" value="Genomic_DNA"/>
</dbReference>
<gene>
    <name evidence="1" type="primary">ompK35</name>
</gene>